<name>A0ABR2KGT5_9EUKA</name>
<comment type="caution">
    <text evidence="1">The sequence shown here is derived from an EMBL/GenBank/DDBJ whole genome shotgun (WGS) entry which is preliminary data.</text>
</comment>
<dbReference type="EMBL" id="JAPFFF010000005">
    <property type="protein sequence ID" value="KAK8890354.1"/>
    <property type="molecule type" value="Genomic_DNA"/>
</dbReference>
<evidence type="ECO:0000313" key="1">
    <source>
        <dbReference type="EMBL" id="KAK8890354.1"/>
    </source>
</evidence>
<evidence type="ECO:0000313" key="2">
    <source>
        <dbReference type="Proteomes" id="UP001470230"/>
    </source>
</evidence>
<protein>
    <submittedName>
        <fullName evidence="1">Uncharacterized protein</fullName>
    </submittedName>
</protein>
<sequence length="113" mass="13089">MENFDQKNLERRLRELGDQILKLSEHDQLKTEIAMISLKSIYQLLTKNDEDEGNDIPPQFPNMFPDPVPMPTIPIGNINQFGHYDEPQVYASSFNNDLINQASSIPFLFHNQQ</sequence>
<keyword evidence="2" id="KW-1185">Reference proteome</keyword>
<accession>A0ABR2KGT5</accession>
<organism evidence="1 2">
    <name type="scientific">Tritrichomonas musculus</name>
    <dbReference type="NCBI Taxonomy" id="1915356"/>
    <lineage>
        <taxon>Eukaryota</taxon>
        <taxon>Metamonada</taxon>
        <taxon>Parabasalia</taxon>
        <taxon>Tritrichomonadida</taxon>
        <taxon>Tritrichomonadidae</taxon>
        <taxon>Tritrichomonas</taxon>
    </lineage>
</organism>
<proteinExistence type="predicted"/>
<dbReference type="Proteomes" id="UP001470230">
    <property type="component" value="Unassembled WGS sequence"/>
</dbReference>
<gene>
    <name evidence="1" type="ORF">M9Y10_035129</name>
</gene>
<reference evidence="1 2" key="1">
    <citation type="submission" date="2024-04" db="EMBL/GenBank/DDBJ databases">
        <title>Tritrichomonas musculus Genome.</title>
        <authorList>
            <person name="Alves-Ferreira E."/>
            <person name="Grigg M."/>
            <person name="Lorenzi H."/>
            <person name="Galac M."/>
        </authorList>
    </citation>
    <scope>NUCLEOTIDE SEQUENCE [LARGE SCALE GENOMIC DNA]</scope>
    <source>
        <strain evidence="1 2">EAF2021</strain>
    </source>
</reference>